<evidence type="ECO:0000256" key="1">
    <source>
        <dbReference type="PROSITE-ProRule" id="PRU00042"/>
    </source>
</evidence>
<feature type="region of interest" description="Disordered" evidence="2">
    <location>
        <begin position="78"/>
        <end position="99"/>
    </location>
</feature>
<dbReference type="InterPro" id="IPR013087">
    <property type="entry name" value="Znf_C2H2_type"/>
</dbReference>
<dbReference type="EMBL" id="CACVKT020008919">
    <property type="protein sequence ID" value="CAC5418491.1"/>
    <property type="molecule type" value="Genomic_DNA"/>
</dbReference>
<dbReference type="PROSITE" id="PS50157">
    <property type="entry name" value="ZINC_FINGER_C2H2_2"/>
    <property type="match status" value="1"/>
</dbReference>
<dbReference type="AlphaFoldDB" id="A0A6J8EHI2"/>
<sequence>MLVSACSTFIGCSLFRRGTRDGNTTKKPRWIYPVCQVRFETEKDLEDHVLACVKKRSAEEEFLCDICPYTTSRKSDFMRHQRRSHPKSLSTIEDTDSEWEKQNPRTLSDVIGESSRAKTEDNAQEIHVSKMPANTMTATTATIVAPPLANSFLVPRMVEMDVECITTTTTGTIPIPAQVARPAATYGLILVERRFVRRYKENGKDVEETENLGKVNETDDVNMQTSWPVIAAEEAVDSRRSIGYKVKHWLQGEAVVASKADSDQEVDNKQWPQVKHWLSKVR</sequence>
<dbReference type="OrthoDB" id="6139614at2759"/>
<dbReference type="SUPFAM" id="SSF57667">
    <property type="entry name" value="beta-beta-alpha zinc fingers"/>
    <property type="match status" value="1"/>
</dbReference>
<keyword evidence="5" id="KW-1185">Reference proteome</keyword>
<proteinExistence type="predicted"/>
<name>A0A6J8EHI2_MYTCO</name>
<reference evidence="4 5" key="1">
    <citation type="submission" date="2020-06" db="EMBL/GenBank/DDBJ databases">
        <authorList>
            <person name="Li R."/>
            <person name="Bekaert M."/>
        </authorList>
    </citation>
    <scope>NUCLEOTIDE SEQUENCE [LARGE SCALE GENOMIC DNA]</scope>
    <source>
        <strain evidence="5">wild</strain>
    </source>
</reference>
<dbReference type="Gene3D" id="3.30.160.60">
    <property type="entry name" value="Classic Zinc Finger"/>
    <property type="match status" value="1"/>
</dbReference>
<dbReference type="SMART" id="SM00355">
    <property type="entry name" value="ZnF_C2H2"/>
    <property type="match status" value="2"/>
</dbReference>
<keyword evidence="1" id="KW-0479">Metal-binding</keyword>
<dbReference type="InterPro" id="IPR036236">
    <property type="entry name" value="Znf_C2H2_sf"/>
</dbReference>
<gene>
    <name evidence="4" type="ORF">MCOR_50923</name>
</gene>
<organism evidence="4 5">
    <name type="scientific">Mytilus coruscus</name>
    <name type="common">Sea mussel</name>
    <dbReference type="NCBI Taxonomy" id="42192"/>
    <lineage>
        <taxon>Eukaryota</taxon>
        <taxon>Metazoa</taxon>
        <taxon>Spiralia</taxon>
        <taxon>Lophotrochozoa</taxon>
        <taxon>Mollusca</taxon>
        <taxon>Bivalvia</taxon>
        <taxon>Autobranchia</taxon>
        <taxon>Pteriomorphia</taxon>
        <taxon>Mytilida</taxon>
        <taxon>Mytiloidea</taxon>
        <taxon>Mytilidae</taxon>
        <taxon>Mytilinae</taxon>
        <taxon>Mytilus</taxon>
    </lineage>
</organism>
<dbReference type="Pfam" id="PF00096">
    <property type="entry name" value="zf-C2H2"/>
    <property type="match status" value="1"/>
</dbReference>
<dbReference type="GO" id="GO:0008270">
    <property type="term" value="F:zinc ion binding"/>
    <property type="evidence" value="ECO:0007669"/>
    <property type="project" value="UniProtKB-KW"/>
</dbReference>
<evidence type="ECO:0000313" key="5">
    <source>
        <dbReference type="Proteomes" id="UP000507470"/>
    </source>
</evidence>
<dbReference type="Proteomes" id="UP000507470">
    <property type="component" value="Unassembled WGS sequence"/>
</dbReference>
<keyword evidence="1" id="KW-0863">Zinc-finger</keyword>
<protein>
    <recommendedName>
        <fullName evidence="3">C2H2-type domain-containing protein</fullName>
    </recommendedName>
</protein>
<keyword evidence="1" id="KW-0862">Zinc</keyword>
<evidence type="ECO:0000256" key="2">
    <source>
        <dbReference type="SAM" id="MobiDB-lite"/>
    </source>
</evidence>
<evidence type="ECO:0000313" key="4">
    <source>
        <dbReference type="EMBL" id="CAC5418491.1"/>
    </source>
</evidence>
<evidence type="ECO:0000259" key="3">
    <source>
        <dbReference type="PROSITE" id="PS50157"/>
    </source>
</evidence>
<accession>A0A6J8EHI2</accession>
<feature type="domain" description="C2H2-type" evidence="3">
    <location>
        <begin position="62"/>
        <end position="85"/>
    </location>
</feature>